<keyword evidence="12" id="KW-0732">Signal</keyword>
<dbReference type="SUPFAM" id="SSF57196">
    <property type="entry name" value="EGF/Laminin"/>
    <property type="match status" value="3"/>
</dbReference>
<dbReference type="FunFam" id="3.30.60.30:FF:000008">
    <property type="entry name" value="Transmembrane agrin"/>
    <property type="match status" value="1"/>
</dbReference>
<dbReference type="SMART" id="SM00179">
    <property type="entry name" value="EGF_CA"/>
    <property type="match status" value="3"/>
</dbReference>
<feature type="domain" description="NtA" evidence="35">
    <location>
        <begin position="70"/>
        <end position="200"/>
    </location>
</feature>
<keyword evidence="21" id="KW-0325">Glycoprotein</keyword>
<dbReference type="CDD" id="cd00054">
    <property type="entry name" value="EGF_CA"/>
    <property type="match status" value="1"/>
</dbReference>
<evidence type="ECO:0000256" key="5">
    <source>
        <dbReference type="ARBA" id="ARBA00022475"/>
    </source>
</evidence>
<feature type="non-terminal residue" evidence="37">
    <location>
        <position position="1"/>
    </location>
</feature>
<evidence type="ECO:0000256" key="15">
    <source>
        <dbReference type="ARBA" id="ARBA00022837"/>
    </source>
</evidence>
<feature type="transmembrane region" description="Helical" evidence="30">
    <location>
        <begin position="210"/>
        <end position="238"/>
    </location>
</feature>
<dbReference type="InterPro" id="IPR001881">
    <property type="entry name" value="EGF-like_Ca-bd_dom"/>
</dbReference>
<evidence type="ECO:0000256" key="2">
    <source>
        <dbReference type="ARBA" id="ARBA00004498"/>
    </source>
</evidence>
<dbReference type="SUPFAM" id="SSF50242">
    <property type="entry name" value="TIMP-like"/>
    <property type="match status" value="1"/>
</dbReference>
<dbReference type="SMART" id="SM00274">
    <property type="entry name" value="FOLN"/>
    <property type="match status" value="5"/>
</dbReference>
<dbReference type="SMART" id="SM00181">
    <property type="entry name" value="EGF"/>
    <property type="match status" value="8"/>
</dbReference>
<feature type="region of interest" description="Disordered" evidence="29">
    <location>
        <begin position="749"/>
        <end position="791"/>
    </location>
</feature>
<dbReference type="GO" id="GO:0043113">
    <property type="term" value="P:receptor clustering"/>
    <property type="evidence" value="ECO:0007669"/>
    <property type="project" value="InterPro"/>
</dbReference>
<dbReference type="InterPro" id="IPR050372">
    <property type="entry name" value="Neurexin-related_CASP"/>
</dbReference>
<evidence type="ECO:0000256" key="23">
    <source>
        <dbReference type="ARBA" id="ARBA00023292"/>
    </source>
</evidence>
<evidence type="ECO:0000256" key="16">
    <source>
        <dbReference type="ARBA" id="ARBA00022974"/>
    </source>
</evidence>
<feature type="disulfide bond" evidence="28">
    <location>
        <begin position="979"/>
        <end position="988"/>
    </location>
</feature>
<dbReference type="InterPro" id="IPR003645">
    <property type="entry name" value="Fol_N"/>
</dbReference>
<dbReference type="FunFam" id="2.10.25.10:FF:000140">
    <property type="entry name" value="Transmembrane agrin"/>
    <property type="match status" value="1"/>
</dbReference>
<evidence type="ECO:0000259" key="33">
    <source>
        <dbReference type="PROSITE" id="PS50026"/>
    </source>
</evidence>
<feature type="disulfide bond" evidence="26">
    <location>
        <begin position="1708"/>
        <end position="1717"/>
    </location>
</feature>
<dbReference type="GO" id="GO:0005509">
    <property type="term" value="F:calcium ion binding"/>
    <property type="evidence" value="ECO:0007669"/>
    <property type="project" value="InterPro"/>
</dbReference>
<dbReference type="PROSITE" id="PS50027">
    <property type="entry name" value="EGF_LAM_2"/>
    <property type="match status" value="2"/>
</dbReference>
<keyword evidence="4" id="KW-0217">Developmental protein</keyword>
<comment type="function">
    <text evidence="25">This released fragment is important for agrin signaling and to exert a maximal dendritic filopodia-inducing effect. All 'z' splice variants (z+) of this fragment also show an increase in the number of filopodia.</text>
</comment>
<dbReference type="GO" id="GO:0043236">
    <property type="term" value="F:laminin binding"/>
    <property type="evidence" value="ECO:0007669"/>
    <property type="project" value="InterPro"/>
</dbReference>
<feature type="domain" description="Kazal-like" evidence="36">
    <location>
        <begin position="279"/>
        <end position="327"/>
    </location>
</feature>
<name>A0A8J6DGK0_GALPY</name>
<dbReference type="InterPro" id="IPR001791">
    <property type="entry name" value="Laminin_G"/>
</dbReference>
<dbReference type="PANTHER" id="PTHR15036:SF83">
    <property type="entry name" value="AGRIN"/>
    <property type="match status" value="1"/>
</dbReference>
<keyword evidence="9" id="KW-0597">Phosphoprotein</keyword>
<evidence type="ECO:0000256" key="1">
    <source>
        <dbReference type="ARBA" id="ARBA00004401"/>
    </source>
</evidence>
<comment type="subcellular location">
    <subcellularLocation>
        <location evidence="1">Cell membrane</location>
        <topology evidence="1">Single-pass type II membrane protein</topology>
    </subcellularLocation>
    <subcellularLocation>
        <location evidence="2">Secreted</location>
        <location evidence="2">Extracellular space</location>
        <location evidence="2">Extracellular matrix</location>
    </subcellularLocation>
    <subcellularLocation>
        <location evidence="24">Synapse</location>
    </subcellularLocation>
</comment>
<dbReference type="PROSITE" id="PS51121">
    <property type="entry name" value="NTA"/>
    <property type="match status" value="1"/>
</dbReference>
<dbReference type="SMART" id="SM00200">
    <property type="entry name" value="SEA"/>
    <property type="match status" value="1"/>
</dbReference>
<dbReference type="Pfam" id="PF00008">
    <property type="entry name" value="EGF"/>
    <property type="match status" value="3"/>
</dbReference>
<feature type="disulfide bond" evidence="26">
    <location>
        <begin position="1470"/>
        <end position="1487"/>
    </location>
</feature>
<feature type="region of interest" description="Disordered" evidence="29">
    <location>
        <begin position="1193"/>
        <end position="1236"/>
    </location>
</feature>
<dbReference type="FunFam" id="3.30.60.30:FF:000024">
    <property type="entry name" value="Transmembrane agrin"/>
    <property type="match status" value="2"/>
</dbReference>
<feature type="disulfide bond" evidence="28">
    <location>
        <begin position="925"/>
        <end position="934"/>
    </location>
</feature>
<dbReference type="SMART" id="SM00282">
    <property type="entry name" value="LamG"/>
    <property type="match status" value="3"/>
</dbReference>
<dbReference type="InterPro" id="IPR013320">
    <property type="entry name" value="ConA-like_dom_sf"/>
</dbReference>
<dbReference type="PROSITE" id="PS51465">
    <property type="entry name" value="KAZAL_2"/>
    <property type="match status" value="9"/>
</dbReference>
<dbReference type="SMART" id="SM00057">
    <property type="entry name" value="FIMAC"/>
    <property type="match status" value="5"/>
</dbReference>
<feature type="domain" description="EGF-like" evidence="33">
    <location>
        <begin position="1461"/>
        <end position="1499"/>
    </location>
</feature>
<feature type="domain" description="Laminin EGF-like" evidence="34">
    <location>
        <begin position="958"/>
        <end position="1004"/>
    </location>
</feature>
<feature type="disulfide bond" evidence="26">
    <location>
        <begin position="1747"/>
        <end position="1756"/>
    </location>
</feature>
<evidence type="ECO:0000256" key="14">
    <source>
        <dbReference type="ARBA" id="ARBA00022782"/>
    </source>
</evidence>
<evidence type="ECO:0000259" key="31">
    <source>
        <dbReference type="PROSITE" id="PS50024"/>
    </source>
</evidence>
<evidence type="ECO:0000256" key="6">
    <source>
        <dbReference type="ARBA" id="ARBA00022525"/>
    </source>
</evidence>
<evidence type="ECO:0000256" key="20">
    <source>
        <dbReference type="ARBA" id="ARBA00023157"/>
    </source>
</evidence>
<evidence type="ECO:0000256" key="8">
    <source>
        <dbReference type="ARBA" id="ARBA00022536"/>
    </source>
</evidence>
<keyword evidence="14" id="KW-0221">Differentiation</keyword>
<dbReference type="GO" id="GO:0005886">
    <property type="term" value="C:plasma membrane"/>
    <property type="evidence" value="ECO:0007669"/>
    <property type="project" value="UniProtKB-SubCell"/>
</dbReference>
<evidence type="ECO:0000259" key="34">
    <source>
        <dbReference type="PROSITE" id="PS50027"/>
    </source>
</evidence>
<feature type="region of interest" description="Disordered" evidence="29">
    <location>
        <begin position="1404"/>
        <end position="1466"/>
    </location>
</feature>
<dbReference type="FunFam" id="3.30.70.960:FF:000001">
    <property type="entry name" value="NtA agrin"/>
    <property type="match status" value="1"/>
</dbReference>
<dbReference type="Pfam" id="PF03146">
    <property type="entry name" value="NtA"/>
    <property type="match status" value="1"/>
</dbReference>
<dbReference type="GO" id="GO:0061024">
    <property type="term" value="P:membrane organization"/>
    <property type="evidence" value="ECO:0007669"/>
    <property type="project" value="UniProtKB-ARBA"/>
</dbReference>
<keyword evidence="7" id="KW-0272">Extracellular matrix</keyword>
<feature type="disulfide bond" evidence="28">
    <location>
        <begin position="960"/>
        <end position="977"/>
    </location>
</feature>
<dbReference type="InterPro" id="IPR002350">
    <property type="entry name" value="Kazal_dom"/>
</dbReference>
<evidence type="ECO:0000256" key="28">
    <source>
        <dbReference type="PROSITE-ProRule" id="PRU00460"/>
    </source>
</evidence>
<organism evidence="37 38">
    <name type="scientific">Galemys pyrenaicus</name>
    <name type="common">Iberian desman</name>
    <name type="synonym">Pyrenean desman</name>
    <dbReference type="NCBI Taxonomy" id="202257"/>
    <lineage>
        <taxon>Eukaryota</taxon>
        <taxon>Metazoa</taxon>
        <taxon>Chordata</taxon>
        <taxon>Craniata</taxon>
        <taxon>Vertebrata</taxon>
        <taxon>Euteleostomi</taxon>
        <taxon>Mammalia</taxon>
        <taxon>Eutheria</taxon>
        <taxon>Laurasiatheria</taxon>
        <taxon>Eulipotyphla</taxon>
        <taxon>Talpidae</taxon>
        <taxon>Galemys</taxon>
    </lineage>
</organism>
<dbReference type="PRINTS" id="PR00011">
    <property type="entry name" value="EGFLAMININ"/>
</dbReference>
<feature type="domain" description="Kazal-like" evidence="36">
    <location>
        <begin position="815"/>
        <end position="863"/>
    </location>
</feature>
<keyword evidence="6" id="KW-0964">Secreted</keyword>
<evidence type="ECO:0000256" key="29">
    <source>
        <dbReference type="SAM" id="MobiDB-lite"/>
    </source>
</evidence>
<feature type="domain" description="EGF-like" evidence="33">
    <location>
        <begin position="1720"/>
        <end position="1757"/>
    </location>
</feature>
<dbReference type="Gene3D" id="3.30.70.960">
    <property type="entry name" value="SEA domain"/>
    <property type="match status" value="1"/>
</dbReference>
<evidence type="ECO:0000256" key="11">
    <source>
        <dbReference type="ARBA" id="ARBA00022723"/>
    </source>
</evidence>
<keyword evidence="10 30" id="KW-0812">Transmembrane</keyword>
<feature type="disulfide bond" evidence="28">
    <location>
        <begin position="958"/>
        <end position="970"/>
    </location>
</feature>
<dbReference type="GO" id="GO:0005604">
    <property type="term" value="C:basement membrane"/>
    <property type="evidence" value="ECO:0007669"/>
    <property type="project" value="UniProtKB-ARBA"/>
</dbReference>
<feature type="domain" description="Kazal-like" evidence="36">
    <location>
        <begin position="1033"/>
        <end position="1082"/>
    </location>
</feature>
<dbReference type="InterPro" id="IPR036364">
    <property type="entry name" value="SEA_dom_sf"/>
</dbReference>
<dbReference type="GO" id="GO:0099536">
    <property type="term" value="P:synaptic signaling"/>
    <property type="evidence" value="ECO:0007669"/>
    <property type="project" value="UniProtKB-ARBA"/>
</dbReference>
<feature type="domain" description="EGF-like" evidence="33">
    <location>
        <begin position="1946"/>
        <end position="1985"/>
    </location>
</feature>
<evidence type="ECO:0000256" key="7">
    <source>
        <dbReference type="ARBA" id="ARBA00022530"/>
    </source>
</evidence>
<dbReference type="PROSITE" id="PS01248">
    <property type="entry name" value="EGF_LAM_1"/>
    <property type="match status" value="1"/>
</dbReference>
<feature type="domain" description="Laminin G" evidence="32">
    <location>
        <begin position="1767"/>
        <end position="1950"/>
    </location>
</feature>
<feature type="domain" description="Laminin G" evidence="32">
    <location>
        <begin position="1504"/>
        <end position="1680"/>
    </location>
</feature>
<dbReference type="InterPro" id="IPR003884">
    <property type="entry name" value="FacI_MAC"/>
</dbReference>
<keyword evidence="13" id="KW-0677">Repeat</keyword>
<dbReference type="SMART" id="SM00180">
    <property type="entry name" value="EGF_Lam"/>
    <property type="match status" value="2"/>
</dbReference>
<dbReference type="SMART" id="SM00280">
    <property type="entry name" value="KAZAL"/>
    <property type="match status" value="9"/>
</dbReference>
<evidence type="ECO:0000256" key="24">
    <source>
        <dbReference type="ARBA" id="ARBA00034103"/>
    </source>
</evidence>
<evidence type="ECO:0000313" key="37">
    <source>
        <dbReference type="EMBL" id="KAG8505493.1"/>
    </source>
</evidence>
<evidence type="ECO:0000256" key="4">
    <source>
        <dbReference type="ARBA" id="ARBA00022473"/>
    </source>
</evidence>
<evidence type="ECO:0000256" key="13">
    <source>
        <dbReference type="ARBA" id="ARBA00022737"/>
    </source>
</evidence>
<feature type="domain" description="Kazal-like" evidence="36">
    <location>
        <begin position="347"/>
        <end position="402"/>
    </location>
</feature>
<feature type="domain" description="Kazal-like" evidence="36">
    <location>
        <begin position="491"/>
        <end position="546"/>
    </location>
</feature>
<dbReference type="PANTHER" id="PTHR15036">
    <property type="entry name" value="PIKACHURIN-LIKE PROTEIN"/>
    <property type="match status" value="1"/>
</dbReference>
<dbReference type="FunFam" id="3.30.60.30:FF:000016">
    <property type="entry name" value="Agrin"/>
    <property type="match status" value="1"/>
</dbReference>
<dbReference type="PROSITE" id="PS50026">
    <property type="entry name" value="EGF_3"/>
    <property type="match status" value="4"/>
</dbReference>
<evidence type="ECO:0000259" key="35">
    <source>
        <dbReference type="PROSITE" id="PS51121"/>
    </source>
</evidence>
<keyword evidence="19 30" id="KW-0472">Membrane</keyword>
<evidence type="ECO:0000256" key="17">
    <source>
        <dbReference type="ARBA" id="ARBA00022989"/>
    </source>
</evidence>
<feature type="disulfide bond" evidence="27">
    <location>
        <begin position="70"/>
        <end position="142"/>
    </location>
</feature>
<feature type="disulfide bond" evidence="26">
    <location>
        <begin position="1975"/>
        <end position="1984"/>
    </location>
</feature>
<keyword evidence="18" id="KW-0770">Synapse</keyword>
<dbReference type="Pfam" id="PF07648">
    <property type="entry name" value="Kazal_2"/>
    <property type="match status" value="8"/>
</dbReference>
<keyword evidence="8 26" id="KW-0245">EGF-like domain</keyword>
<dbReference type="FunFam" id="2.40.50.120:FF:000008">
    <property type="entry name" value="agrin isoform X1"/>
    <property type="match status" value="1"/>
</dbReference>
<keyword evidence="17 30" id="KW-1133">Transmembrane helix</keyword>
<feature type="compositionally biased region" description="Low complexity" evidence="29">
    <location>
        <begin position="1404"/>
        <end position="1415"/>
    </location>
</feature>
<dbReference type="Proteomes" id="UP000700334">
    <property type="component" value="Unassembled WGS sequence"/>
</dbReference>
<feature type="region of interest" description="Disordered" evidence="29">
    <location>
        <begin position="1114"/>
        <end position="1163"/>
    </location>
</feature>
<evidence type="ECO:0000256" key="26">
    <source>
        <dbReference type="PROSITE-ProRule" id="PRU00076"/>
    </source>
</evidence>
<keyword evidence="38" id="KW-1185">Reference proteome</keyword>
<dbReference type="FunFam" id="3.30.60.30:FF:000018">
    <property type="entry name" value="Transmembrane agrin"/>
    <property type="match status" value="1"/>
</dbReference>
<dbReference type="EMBL" id="JAGFMF010012255">
    <property type="protein sequence ID" value="KAG8505493.1"/>
    <property type="molecule type" value="Genomic_DNA"/>
</dbReference>
<dbReference type="GO" id="GO:0007010">
    <property type="term" value="P:cytoskeleton organization"/>
    <property type="evidence" value="ECO:0007669"/>
    <property type="project" value="UniProtKB-ARBA"/>
</dbReference>
<evidence type="ECO:0000313" key="38">
    <source>
        <dbReference type="Proteomes" id="UP000700334"/>
    </source>
</evidence>
<dbReference type="InterPro" id="IPR000742">
    <property type="entry name" value="EGF"/>
</dbReference>
<dbReference type="PROSITE" id="PS50025">
    <property type="entry name" value="LAM_G_DOMAIN"/>
    <property type="match status" value="3"/>
</dbReference>
<dbReference type="Gene3D" id="2.10.25.10">
    <property type="entry name" value="Laminin"/>
    <property type="match status" value="6"/>
</dbReference>
<comment type="caution">
    <text evidence="26">Lacks conserved residue(s) required for the propagation of feature annotation.</text>
</comment>
<dbReference type="SUPFAM" id="SSF82671">
    <property type="entry name" value="SEA domain"/>
    <property type="match status" value="1"/>
</dbReference>
<proteinExistence type="predicted"/>
<dbReference type="FunFam" id="2.10.25.10:FF:000228">
    <property type="entry name" value="agrin isoform X1"/>
    <property type="match status" value="1"/>
</dbReference>
<dbReference type="Pfam" id="PF00054">
    <property type="entry name" value="Laminin_G_1"/>
    <property type="match status" value="3"/>
</dbReference>
<dbReference type="GO" id="GO:0030154">
    <property type="term" value="P:cell differentiation"/>
    <property type="evidence" value="ECO:0007669"/>
    <property type="project" value="UniProtKB-KW"/>
</dbReference>
<feature type="domain" description="Laminin G" evidence="32">
    <location>
        <begin position="2034"/>
        <end position="2216"/>
    </location>
</feature>
<dbReference type="InterPro" id="IPR000082">
    <property type="entry name" value="SEA_dom"/>
</dbReference>
<feature type="domain" description="Kazal-like" evidence="36">
    <location>
        <begin position="572"/>
        <end position="621"/>
    </location>
</feature>
<keyword evidence="16" id="KW-0654">Proteoglycan</keyword>
<evidence type="ECO:0000259" key="36">
    <source>
        <dbReference type="PROSITE" id="PS51465"/>
    </source>
</evidence>
<evidence type="ECO:0000256" key="30">
    <source>
        <dbReference type="SAM" id="Phobius"/>
    </source>
</evidence>
<dbReference type="InterPro" id="IPR002049">
    <property type="entry name" value="LE_dom"/>
</dbReference>
<feature type="domain" description="EGF-like" evidence="33">
    <location>
        <begin position="1681"/>
        <end position="1718"/>
    </location>
</feature>
<keyword evidence="20 26" id="KW-1015">Disulfide bond</keyword>
<reference evidence="37" key="1">
    <citation type="journal article" date="2021" name="Evol. Appl.">
        <title>The genome of the Pyrenean desman and the effects of bottlenecks and inbreeding on the genomic landscape of an endangered species.</title>
        <authorList>
            <person name="Escoda L."/>
            <person name="Castresana J."/>
        </authorList>
    </citation>
    <scope>NUCLEOTIDE SEQUENCE</scope>
    <source>
        <strain evidence="37">IBE-C5619</strain>
    </source>
</reference>
<keyword evidence="11" id="KW-0479">Metal-binding</keyword>
<dbReference type="InterPro" id="IPR008993">
    <property type="entry name" value="TIMP-like_OB-fold"/>
</dbReference>
<dbReference type="FunFam" id="2.10.25.10:FF:000134">
    <property type="entry name" value="Transmembrane agrin"/>
    <property type="match status" value="1"/>
</dbReference>
<keyword evidence="15" id="KW-0106">Calcium</keyword>
<evidence type="ECO:0000256" key="3">
    <source>
        <dbReference type="ARBA" id="ARBA00016077"/>
    </source>
</evidence>
<dbReference type="SUPFAM" id="SSF49899">
    <property type="entry name" value="Concanavalin A-like lectins/glucanases"/>
    <property type="match status" value="3"/>
</dbReference>
<keyword evidence="23 28" id="KW-0424">Laminin EGF-like domain</keyword>
<dbReference type="FunFam" id="3.30.60.30:FF:000022">
    <property type="entry name" value="Transmembrane agrin"/>
    <property type="match status" value="1"/>
</dbReference>
<accession>A0A8J6DGK0</accession>
<dbReference type="FunFam" id="3.30.60.30:FF:000032">
    <property type="entry name" value="Agrin"/>
    <property type="match status" value="1"/>
</dbReference>
<feature type="domain" description="Kazal-like" evidence="36">
    <location>
        <begin position="408"/>
        <end position="474"/>
    </location>
</feature>
<protein>
    <recommendedName>
        <fullName evidence="3">Agrin</fullName>
    </recommendedName>
</protein>
<dbReference type="GO" id="GO:0007528">
    <property type="term" value="P:neuromuscular junction development"/>
    <property type="evidence" value="ECO:0007669"/>
    <property type="project" value="TreeGrafter"/>
</dbReference>
<dbReference type="CDD" id="cd00104">
    <property type="entry name" value="KAZAL_FS"/>
    <property type="match status" value="9"/>
</dbReference>
<feature type="domain" description="Kazal-like" evidence="36">
    <location>
        <begin position="704"/>
        <end position="751"/>
    </location>
</feature>
<feature type="domain" description="Laminin EGF-like" evidence="34">
    <location>
        <begin position="904"/>
        <end position="957"/>
    </location>
</feature>
<feature type="disulfide bond" evidence="28">
    <location>
        <begin position="906"/>
        <end position="923"/>
    </location>
</feature>
<keyword evidence="22" id="KW-0357">Heparan sulfate</keyword>
<dbReference type="FunFam" id="2.60.120.200:FF:000027">
    <property type="entry name" value="Transmembrane agrin"/>
    <property type="match status" value="1"/>
</dbReference>
<evidence type="ECO:0000256" key="22">
    <source>
        <dbReference type="ARBA" id="ARBA00023207"/>
    </source>
</evidence>
<dbReference type="GO" id="GO:0045202">
    <property type="term" value="C:synapse"/>
    <property type="evidence" value="ECO:0007669"/>
    <property type="project" value="UniProtKB-SubCell"/>
</dbReference>
<feature type="compositionally biased region" description="Pro residues" evidence="29">
    <location>
        <begin position="1452"/>
        <end position="1464"/>
    </location>
</feature>
<dbReference type="SUPFAM" id="SSF100895">
    <property type="entry name" value="Kazal-type serine protease inhibitors"/>
    <property type="match status" value="9"/>
</dbReference>
<dbReference type="FunFam" id="2.60.120.200:FF:000045">
    <property type="entry name" value="Transmembrane agrin"/>
    <property type="match status" value="1"/>
</dbReference>
<sequence length="2219" mass="232684">PAPAASRELRPVLSSPVPGAARPARLLWPPSAGSARAMLSLRPSGPAPLRPLLLLLVVAARALPGADGTCPERALERREEEANVVLTGTVEEILNVDPVQHTYSCKVRVWRYLKGKDVVAQESLLDGGNKVVIGGFGDPLICDNQVSTGDTRIFFVNPAPPYLWPARKNELMLNSSLLRITLRNLEEVEHCVQGEGSTRAARRRARASGLVRYFTVPCNACLILLATSTLGLAVLLFLSSYKPGTHFTPVPPMPPDACRGVLCGFGAVCEPRAGRASCVCKRSACPAVVAPVCGSDASTYSNECELQRAQCLQQRRIRLLNRGPCGSRDPCSNVTCSFGSTCAPSADGQKATCLCPTSCRGAPEGTVCGSDGADYASECQLLRRACARQENISKKFDGPCDPCQGASQDPSRVCRVHPRSRQAEMLLQPEGCPPLRAPVCGDDGVTYDNDCVMNRTGAARGLRLYRVRSGQCQPQDQCPEACRFSAVCLSRLGRPRCSCDRVTCDGAYRPVCGLDGHTYDSDCWRRQAECRQQRAVPAKHQGQCDQPPSPCRGVQCPFGATCAVRDGDAQCACPHPQACSGVHDPVCGSDGVTYSSACELEATACTLGREIRVARRGPCDRCGQCRFGALCEAGTGRCVCPSECVASAQPVCGSDGRTYASECELHVQACKRQIGLHVASAGSCETCGGAVCAFGAVCQAGQCVCPRCERPPPGPVCGSDGRTYPSACELREAACRRQTHIEEARAGACEQGRPTAGRAGAGGPPAGQRQRRLPAAAAECGSGGSGSGADGECEQELCRHRGGIWDEDSEDGPCVCDFSCQHEPRSPVCGSDGVTYGSECELKRARCDSQGELSVAAQGACRGPTLAPLAPVAPGHCAHSPYGCCQDNVTAAQGVGLAGCPGFCQCNPHGAYGSACDPATSQCSCRPGVGGLHCDRCEPGFWNFRGIVTHGRSGCTPCSCDPRGAVRDDCEQMTGLCSCKPGVAGPKCGQCPSGRVLGPAGCETDASGPRTCAEMRCEFGASCVEEAGSAHCVCPTPTCLGPNATKVCGSDGVTYGNECQLRTIACRQGLAIAVQSLGPCQGEGRPAPHPRAGQACLCLTPCCTLPDSPLLAEAPVPGGRPTVPGLDPSKALAPPPSVLPLAPSSTPRNPPTPRASLRPWTTASVPVTTARPALTVPPTASTSVASLAASAFGESGSADGSGDEELSGDLEASGAGSGGLEPPERGGAATPGPPIERASCFNSPLGCCSDGTTPPLDAEGSNCPATKAFQGLLELESVEGQELFYTPEMADPKSELFGETARSIESLDDLFRNSDVKKDFRSVRLRDLGPGDSVRAVVTVHLDPTTTFRAPDVGRALLRQIQASRRRSLGVRRPPQVHVRFMDFDWFPPFVTGATPAAATARATTVAHAPPVTTPRVRHPSHTNRPIGSRTTVPPTTRRPPTAAPSRAPGRRPLPPGTQQPPRPCDSQPCLHGGTCQDWGAGGHFTCSCPAGRGGSVCEKVLHPAVPAFGGHSFLAFPTLRAYHTLRLALEFRALEPRGLLLYNGHARGKDFLALALLGGRVQLRFDTGSGPAVLTSAVPVEPGRWHRLELSRHWRQGSLSVDGESPVLGESPSGTDGLNLDTDLFVGGVPKDLASVVQEQTSVTVGLRGCIRLLDVNNRRLELGSWPGTATRSSGVGTCGDHPCLPNPCLGGAPCQALEAGQFHCQCPPARFGPTCAEEKNPCEPNPCHGAAQCRALPEGGAKCECPPGRRGPLCQTVPEQDDPGPLLADFSGFSFLELRGLHTFDRDLGEKMALEVVLLARAPSGLVLYNGQKTDGKGDFVSLALRDGHLEFRYDLGKGTAVIRSQEPVALGAWTRVALERSGRKGSLRIGDGQRVLGESPVPHTVLNLKEPLYVGGAPDFSKLARAAAVASGFDGAIQRVSLNGRQLLTQEHVVRSVGAAAFPDHPCARASGQPCLHGAVCLPREAAYECLCPAGFSGTHCEKGARGGARGRAGQRGAGWGAGRGAAGLNPLCSGLIEKSAGDLDALAFDGRTFVEYLNAVTESPGAPDSGARHREKALRSDHFELSLRTEATQGLVLWSGQAAERADYIALAIVDGRLQLTYDLGSRPVTLRSSVPVNTGRWLRVRAHREQRAGSLQVGNEAPVTGSSPLGATQLDTDGTLWLGGLEKLPAGQALPKAYGTGFVGCLRDVVVGRRPLHLLEDAVAKPVLRPCPTP</sequence>
<dbReference type="InterPro" id="IPR036058">
    <property type="entry name" value="Kazal_dom_sf"/>
</dbReference>
<evidence type="ECO:0000256" key="12">
    <source>
        <dbReference type="ARBA" id="ARBA00022729"/>
    </source>
</evidence>
<gene>
    <name evidence="37" type="ORF">J0S82_016237</name>
</gene>
<feature type="compositionally biased region" description="Low complexity" evidence="29">
    <location>
        <begin position="1428"/>
        <end position="1448"/>
    </location>
</feature>
<dbReference type="Pfam" id="PF00050">
    <property type="entry name" value="Kazal_1"/>
    <property type="match status" value="1"/>
</dbReference>
<feature type="domain" description="Kazal-like" evidence="36">
    <location>
        <begin position="626"/>
        <end position="686"/>
    </location>
</feature>
<dbReference type="PROSITE" id="PS01186">
    <property type="entry name" value="EGF_2"/>
    <property type="match status" value="1"/>
</dbReference>
<dbReference type="PROSITE" id="PS50024">
    <property type="entry name" value="SEA"/>
    <property type="match status" value="1"/>
</dbReference>
<dbReference type="Gene3D" id="3.30.60.30">
    <property type="match status" value="9"/>
</dbReference>
<evidence type="ECO:0000256" key="27">
    <source>
        <dbReference type="PROSITE-ProRule" id="PRU00443"/>
    </source>
</evidence>
<dbReference type="FunFam" id="3.30.60.30:FF:000019">
    <property type="entry name" value="NtA agrin"/>
    <property type="match status" value="1"/>
</dbReference>
<dbReference type="InterPro" id="IPR004850">
    <property type="entry name" value="NtA_dom"/>
</dbReference>
<feature type="disulfide bond" evidence="28">
    <location>
        <begin position="904"/>
        <end position="916"/>
    </location>
</feature>
<evidence type="ECO:0000256" key="21">
    <source>
        <dbReference type="ARBA" id="ARBA00023180"/>
    </source>
</evidence>
<feature type="domain" description="SEA" evidence="31">
    <location>
        <begin position="1265"/>
        <end position="1386"/>
    </location>
</feature>
<evidence type="ECO:0000259" key="32">
    <source>
        <dbReference type="PROSITE" id="PS50025"/>
    </source>
</evidence>
<dbReference type="FunFam" id="2.60.120.200:FF:000031">
    <property type="entry name" value="NtA agrin"/>
    <property type="match status" value="1"/>
</dbReference>
<dbReference type="Gene3D" id="2.40.50.120">
    <property type="match status" value="1"/>
</dbReference>
<dbReference type="OrthoDB" id="5983569at2759"/>
<comment type="caution">
    <text evidence="37">The sequence shown here is derived from an EMBL/GenBank/DDBJ whole genome shotgun (WGS) entry which is preliminary data.</text>
</comment>
<evidence type="ECO:0000256" key="9">
    <source>
        <dbReference type="ARBA" id="ARBA00022553"/>
    </source>
</evidence>
<dbReference type="GO" id="GO:0005576">
    <property type="term" value="C:extracellular region"/>
    <property type="evidence" value="ECO:0007669"/>
    <property type="project" value="UniProtKB-ARBA"/>
</dbReference>
<dbReference type="FunFam" id="2.10.25.10:FF:000095">
    <property type="entry name" value="Notch, isoform B"/>
    <property type="match status" value="1"/>
</dbReference>
<dbReference type="Pfam" id="PF00053">
    <property type="entry name" value="EGF_laminin"/>
    <property type="match status" value="2"/>
</dbReference>
<dbReference type="Gene3D" id="2.60.120.200">
    <property type="match status" value="3"/>
</dbReference>
<dbReference type="Pfam" id="PF01390">
    <property type="entry name" value="SEA"/>
    <property type="match status" value="1"/>
</dbReference>
<dbReference type="PROSITE" id="PS00022">
    <property type="entry name" value="EGF_1"/>
    <property type="match status" value="4"/>
</dbReference>
<evidence type="ECO:0000256" key="18">
    <source>
        <dbReference type="ARBA" id="ARBA00023018"/>
    </source>
</evidence>
<dbReference type="CDD" id="cd00110">
    <property type="entry name" value="LamG"/>
    <property type="match status" value="3"/>
</dbReference>
<evidence type="ECO:0000256" key="25">
    <source>
        <dbReference type="ARBA" id="ARBA00054843"/>
    </source>
</evidence>
<evidence type="ECO:0000256" key="19">
    <source>
        <dbReference type="ARBA" id="ARBA00023136"/>
    </source>
</evidence>
<evidence type="ECO:0000256" key="10">
    <source>
        <dbReference type="ARBA" id="ARBA00022692"/>
    </source>
</evidence>
<keyword evidence="5" id="KW-1003">Cell membrane</keyword>
<feature type="disulfide bond" evidence="26">
    <location>
        <begin position="1489"/>
        <end position="1498"/>
    </location>
</feature>
<dbReference type="GO" id="GO:0007399">
    <property type="term" value="P:nervous system development"/>
    <property type="evidence" value="ECO:0007669"/>
    <property type="project" value="UniProtKB-ARBA"/>
</dbReference>
<dbReference type="CDD" id="cd00055">
    <property type="entry name" value="EGF_Lam"/>
    <property type="match status" value="2"/>
</dbReference>